<accession>A0A432VAY1</accession>
<dbReference type="PROSITE" id="PS50088">
    <property type="entry name" value="ANK_REPEAT"/>
    <property type="match status" value="1"/>
</dbReference>
<organism evidence="3 4">
    <name type="scientific">Borborobacter arsenicus</name>
    <dbReference type="NCBI Taxonomy" id="1851146"/>
    <lineage>
        <taxon>Bacteria</taxon>
        <taxon>Pseudomonadati</taxon>
        <taxon>Pseudomonadota</taxon>
        <taxon>Alphaproteobacteria</taxon>
        <taxon>Hyphomicrobiales</taxon>
        <taxon>Phyllobacteriaceae</taxon>
        <taxon>Borborobacter</taxon>
    </lineage>
</organism>
<keyword evidence="4" id="KW-1185">Reference proteome</keyword>
<evidence type="ECO:0000313" key="3">
    <source>
        <dbReference type="EMBL" id="RUM99310.1"/>
    </source>
</evidence>
<evidence type="ECO:0000256" key="2">
    <source>
        <dbReference type="SAM" id="MobiDB-lite"/>
    </source>
</evidence>
<keyword evidence="1" id="KW-0040">ANK repeat</keyword>
<dbReference type="AlphaFoldDB" id="A0A432VAY1"/>
<feature type="repeat" description="ANK" evidence="1">
    <location>
        <begin position="51"/>
        <end position="73"/>
    </location>
</feature>
<dbReference type="EMBL" id="RKST01000002">
    <property type="protein sequence ID" value="RUM99310.1"/>
    <property type="molecule type" value="Genomic_DNA"/>
</dbReference>
<dbReference type="Proteomes" id="UP000281647">
    <property type="component" value="Unassembled WGS sequence"/>
</dbReference>
<dbReference type="Gene3D" id="1.25.40.20">
    <property type="entry name" value="Ankyrin repeat-containing domain"/>
    <property type="match status" value="1"/>
</dbReference>
<dbReference type="Pfam" id="PF12796">
    <property type="entry name" value="Ank_2"/>
    <property type="match status" value="1"/>
</dbReference>
<sequence length="116" mass="12096">MAAQTPQRGRDRSGSHDPNGALLRAAYAADSTAVIAALEDGADVNAGDPVTGLTALHIAVGTNNLPLARILIEDWNAPFRSDGKGRWPSVIAAECRVDQGLADYIVEAEAQFLGNG</sequence>
<dbReference type="InterPro" id="IPR002110">
    <property type="entry name" value="Ankyrin_rpt"/>
</dbReference>
<dbReference type="RefSeq" id="WP_128624302.1">
    <property type="nucleotide sequence ID" value="NZ_ML133508.1"/>
</dbReference>
<dbReference type="OrthoDB" id="8451645at2"/>
<gene>
    <name evidence="3" type="ORF">EET67_03895</name>
</gene>
<feature type="region of interest" description="Disordered" evidence="2">
    <location>
        <begin position="1"/>
        <end position="20"/>
    </location>
</feature>
<protein>
    <submittedName>
        <fullName evidence="3">Ankyrin repeat domain-containing protein</fullName>
    </submittedName>
</protein>
<dbReference type="InterPro" id="IPR036770">
    <property type="entry name" value="Ankyrin_rpt-contain_sf"/>
</dbReference>
<comment type="caution">
    <text evidence="3">The sequence shown here is derived from an EMBL/GenBank/DDBJ whole genome shotgun (WGS) entry which is preliminary data.</text>
</comment>
<proteinExistence type="predicted"/>
<reference evidence="3 4" key="1">
    <citation type="submission" date="2018-11" db="EMBL/GenBank/DDBJ databases">
        <title>Pseudaminobacter arsenicus sp. nov., an arsenic-resistant bacterium isolated from arsenic-rich aquifers.</title>
        <authorList>
            <person name="Mu Y."/>
        </authorList>
    </citation>
    <scope>NUCLEOTIDE SEQUENCE [LARGE SCALE GENOMIC DNA]</scope>
    <source>
        <strain evidence="3 4">CB3</strain>
    </source>
</reference>
<dbReference type="PROSITE" id="PS50297">
    <property type="entry name" value="ANK_REP_REGION"/>
    <property type="match status" value="1"/>
</dbReference>
<evidence type="ECO:0000313" key="4">
    <source>
        <dbReference type="Proteomes" id="UP000281647"/>
    </source>
</evidence>
<dbReference type="SUPFAM" id="SSF48403">
    <property type="entry name" value="Ankyrin repeat"/>
    <property type="match status" value="1"/>
</dbReference>
<evidence type="ECO:0000256" key="1">
    <source>
        <dbReference type="PROSITE-ProRule" id="PRU00023"/>
    </source>
</evidence>
<name>A0A432VAY1_9HYPH</name>